<reference evidence="1" key="1">
    <citation type="submission" date="2022-04" db="EMBL/GenBank/DDBJ databases">
        <title>Genome of the entomopathogenic fungus Entomophthora muscae.</title>
        <authorList>
            <person name="Elya C."/>
            <person name="Lovett B.R."/>
            <person name="Lee E."/>
            <person name="Macias A.M."/>
            <person name="Hajek A.E."/>
            <person name="De Bivort B.L."/>
            <person name="Kasson M.T."/>
            <person name="De Fine Licht H.H."/>
            <person name="Stajich J.E."/>
        </authorList>
    </citation>
    <scope>NUCLEOTIDE SEQUENCE</scope>
    <source>
        <strain evidence="1">Berkeley</strain>
    </source>
</reference>
<comment type="caution">
    <text evidence="1">The sequence shown here is derived from an EMBL/GenBank/DDBJ whole genome shotgun (WGS) entry which is preliminary data.</text>
</comment>
<proteinExistence type="predicted"/>
<keyword evidence="2" id="KW-1185">Reference proteome</keyword>
<evidence type="ECO:0000313" key="1">
    <source>
        <dbReference type="EMBL" id="KAJ9057021.1"/>
    </source>
</evidence>
<gene>
    <name evidence="1" type="ORF">DSO57_1026426</name>
</gene>
<accession>A0ACC2S4D1</accession>
<sequence length="133" mass="15512">MHKKSLSLFREMLRTSRSASGDNVRRLTMLRQKIREGFEEANSITSCDEQVNQLERGYRTLKFLRLASDESSTEHRIVGSLCIMGFYQSSYKIRPAIYGKKPSPEQKKAYEENNFFYDQTLKLLNETTGLCLR</sequence>
<protein>
    <submittedName>
        <fullName evidence="1">Uncharacterized protein</fullName>
    </submittedName>
</protein>
<evidence type="ECO:0000313" key="2">
    <source>
        <dbReference type="Proteomes" id="UP001165960"/>
    </source>
</evidence>
<name>A0ACC2S4D1_9FUNG</name>
<dbReference type="EMBL" id="QTSX02005834">
    <property type="protein sequence ID" value="KAJ9057021.1"/>
    <property type="molecule type" value="Genomic_DNA"/>
</dbReference>
<dbReference type="Proteomes" id="UP001165960">
    <property type="component" value="Unassembled WGS sequence"/>
</dbReference>
<organism evidence="1 2">
    <name type="scientific">Entomophthora muscae</name>
    <dbReference type="NCBI Taxonomy" id="34485"/>
    <lineage>
        <taxon>Eukaryota</taxon>
        <taxon>Fungi</taxon>
        <taxon>Fungi incertae sedis</taxon>
        <taxon>Zoopagomycota</taxon>
        <taxon>Entomophthoromycotina</taxon>
        <taxon>Entomophthoromycetes</taxon>
        <taxon>Entomophthorales</taxon>
        <taxon>Entomophthoraceae</taxon>
        <taxon>Entomophthora</taxon>
    </lineage>
</organism>